<evidence type="ECO:0000313" key="1">
    <source>
        <dbReference type="EMBL" id="VVS97359.1"/>
    </source>
</evidence>
<dbReference type="EMBL" id="CABVLI010000008">
    <property type="protein sequence ID" value="VVS97359.1"/>
    <property type="molecule type" value="Genomic_DNA"/>
</dbReference>
<dbReference type="Proteomes" id="UP000326857">
    <property type="component" value="Unassembled WGS sequence"/>
</dbReference>
<dbReference type="InterPro" id="IPR017853">
    <property type="entry name" value="GH"/>
</dbReference>
<evidence type="ECO:0000313" key="2">
    <source>
        <dbReference type="Proteomes" id="UP000326857"/>
    </source>
</evidence>
<organism evidence="1 2">
    <name type="scientific">Sphingomonas aurantiaca</name>
    <dbReference type="NCBI Taxonomy" id="185949"/>
    <lineage>
        <taxon>Bacteria</taxon>
        <taxon>Pseudomonadati</taxon>
        <taxon>Pseudomonadota</taxon>
        <taxon>Alphaproteobacteria</taxon>
        <taxon>Sphingomonadales</taxon>
        <taxon>Sphingomonadaceae</taxon>
        <taxon>Sphingomonas</taxon>
    </lineage>
</organism>
<protein>
    <recommendedName>
        <fullName evidence="3">Beta-glucosidase</fullName>
    </recommendedName>
</protein>
<name>A0A5E7XTG1_9SPHN</name>
<gene>
    <name evidence="1" type="ORF">SPHINGO391_160021</name>
</gene>
<dbReference type="AlphaFoldDB" id="A0A5E7XTG1"/>
<dbReference type="Gene3D" id="3.20.20.80">
    <property type="entry name" value="Glycosidases"/>
    <property type="match status" value="1"/>
</dbReference>
<sequence length="144" mass="15852">MIAGKAWPQIGGRPALLDIVGVNFYHNNQWIHGGPPLAYDHPLSRPLHAILADAYARYGRPIFIAETGIEGSARPAWLRMILREVKIAQSLGVPVEGTCLYPILDHPGWDDDRYCPNGLLACSQTVSNRIPHSALADVIRARPL</sequence>
<accession>A0A5E7XTG1</accession>
<dbReference type="SUPFAM" id="SSF51445">
    <property type="entry name" value="(Trans)glycosidases"/>
    <property type="match status" value="1"/>
</dbReference>
<reference evidence="1 2" key="1">
    <citation type="submission" date="2019-09" db="EMBL/GenBank/DDBJ databases">
        <authorList>
            <person name="Dittami M. S."/>
        </authorList>
    </citation>
    <scope>NUCLEOTIDE SEQUENCE [LARGE SCALE GENOMIC DNA]</scope>
    <source>
        <strain evidence="1">SPHINGO391</strain>
    </source>
</reference>
<evidence type="ECO:0008006" key="3">
    <source>
        <dbReference type="Google" id="ProtNLM"/>
    </source>
</evidence>
<proteinExistence type="predicted"/>